<accession>G2ZNL2</accession>
<organism evidence="1">
    <name type="scientific">blood disease bacterium R229</name>
    <dbReference type="NCBI Taxonomy" id="741978"/>
    <lineage>
        <taxon>Bacteria</taxon>
        <taxon>Pseudomonadati</taxon>
        <taxon>Pseudomonadota</taxon>
        <taxon>Betaproteobacteria</taxon>
        <taxon>Burkholderiales</taxon>
        <taxon>Burkholderiaceae</taxon>
        <taxon>Ralstonia</taxon>
        <taxon>Ralstonia solanacearum species complex</taxon>
    </lineage>
</organism>
<reference evidence="1" key="1">
    <citation type="journal article" date="2011" name="PLoS ONE">
        <title>Ralstonia syzygii, the Blood Disease Bacterium and some Asian R. solanacearum strains form a single genomic species despite divergent lifestyles.</title>
        <authorList>
            <person name="Remenant B."/>
            <person name="de Cambiaire J.C."/>
            <person name="Cellier G."/>
            <person name="Jacobs J.M."/>
            <person name="Mangenot S."/>
            <person name="Barbe V."/>
            <person name="Lajus A."/>
            <person name="Vallenet D."/>
            <person name="Medigue C."/>
            <person name="Fegan M."/>
            <person name="Allen C."/>
            <person name="Prior P."/>
        </authorList>
    </citation>
    <scope>NUCLEOTIDE SEQUENCE</scope>
    <source>
        <strain evidence="1">R229</strain>
    </source>
</reference>
<proteinExistence type="predicted"/>
<dbReference type="AlphaFoldDB" id="G2ZNL2"/>
<evidence type="ECO:0000313" key="1">
    <source>
        <dbReference type="EMBL" id="CCA80625.1"/>
    </source>
</evidence>
<dbReference type="EMBL" id="FR854067">
    <property type="protein sequence ID" value="CCA80625.1"/>
    <property type="molecule type" value="Genomic_DNA"/>
</dbReference>
<sequence length="59" mass="6441">MRTHAKSTASSFTLYGIREDHVRPLALQQPASGAGRMRRCRVEMKTPADGRAVGGRVSD</sequence>
<reference evidence="1" key="2">
    <citation type="submission" date="2011-04" db="EMBL/GenBank/DDBJ databases">
        <authorList>
            <person name="Genoscope - CEA"/>
        </authorList>
    </citation>
    <scope>NUCLEOTIDE SEQUENCE</scope>
    <source>
        <strain evidence="1">R229</strain>
    </source>
</reference>
<name>G2ZNL2_9RALS</name>
<protein>
    <submittedName>
        <fullName evidence="1">Uncharacterized protein</fullName>
    </submittedName>
</protein>
<gene>
    <name evidence="1" type="ORF">BDB_110055</name>
</gene>